<dbReference type="Gene3D" id="3.90.79.10">
    <property type="entry name" value="Nucleoside Triphosphate Pyrophosphohydrolase"/>
    <property type="match status" value="1"/>
</dbReference>
<dbReference type="OrthoDB" id="10259236at2759"/>
<reference evidence="3 4" key="1">
    <citation type="submission" date="2020-01" db="EMBL/GenBank/DDBJ databases">
        <title>Identification and distribution of gene clusters putatively required for synthesis of sphingolipid metabolism inhibitors in phylogenetically diverse species of the filamentous fungus Fusarium.</title>
        <authorList>
            <person name="Kim H.-S."/>
            <person name="Busman M."/>
            <person name="Brown D.W."/>
            <person name="Divon H."/>
            <person name="Uhlig S."/>
            <person name="Proctor R.H."/>
        </authorList>
    </citation>
    <scope>NUCLEOTIDE SEQUENCE [LARGE SCALE GENOMIC DNA]</scope>
    <source>
        <strain evidence="3 4">NRRL 20459</strain>
    </source>
</reference>
<protein>
    <submittedName>
        <fullName evidence="3">Diadenosine hexaphosphate hydrolase</fullName>
    </submittedName>
</protein>
<name>A0A8H4L2V6_9HYPO</name>
<dbReference type="PROSITE" id="PS51462">
    <property type="entry name" value="NUDIX"/>
    <property type="match status" value="1"/>
</dbReference>
<dbReference type="SUPFAM" id="SSF55811">
    <property type="entry name" value="Nudix"/>
    <property type="match status" value="1"/>
</dbReference>
<organism evidence="3 4">
    <name type="scientific">Fusarium albosuccineum</name>
    <dbReference type="NCBI Taxonomy" id="1237068"/>
    <lineage>
        <taxon>Eukaryota</taxon>
        <taxon>Fungi</taxon>
        <taxon>Dikarya</taxon>
        <taxon>Ascomycota</taxon>
        <taxon>Pezizomycotina</taxon>
        <taxon>Sordariomycetes</taxon>
        <taxon>Hypocreomycetidae</taxon>
        <taxon>Hypocreales</taxon>
        <taxon>Nectriaceae</taxon>
        <taxon>Fusarium</taxon>
        <taxon>Fusarium decemcellulare species complex</taxon>
    </lineage>
</organism>
<proteinExistence type="predicted"/>
<evidence type="ECO:0000256" key="1">
    <source>
        <dbReference type="ARBA" id="ARBA00022801"/>
    </source>
</evidence>
<dbReference type="PANTHER" id="PTHR21340:SF0">
    <property type="entry name" value="BIS(5'-NUCLEOSYL)-TETRAPHOSPHATASE [ASYMMETRICAL]"/>
    <property type="match status" value="1"/>
</dbReference>
<evidence type="ECO:0000313" key="3">
    <source>
        <dbReference type="EMBL" id="KAF4462085.1"/>
    </source>
</evidence>
<dbReference type="InterPro" id="IPR015797">
    <property type="entry name" value="NUDIX_hydrolase-like_dom_sf"/>
</dbReference>
<dbReference type="GO" id="GO:0006167">
    <property type="term" value="P:AMP biosynthetic process"/>
    <property type="evidence" value="ECO:0007669"/>
    <property type="project" value="TreeGrafter"/>
</dbReference>
<evidence type="ECO:0000259" key="2">
    <source>
        <dbReference type="PROSITE" id="PS51462"/>
    </source>
</evidence>
<dbReference type="Proteomes" id="UP000554235">
    <property type="component" value="Unassembled WGS sequence"/>
</dbReference>
<dbReference type="GO" id="GO:0004081">
    <property type="term" value="F:bis(5'-nucleosyl)-tetraphosphatase (asymmetrical) activity"/>
    <property type="evidence" value="ECO:0007669"/>
    <property type="project" value="TreeGrafter"/>
</dbReference>
<accession>A0A8H4L2V6</accession>
<feature type="domain" description="Nudix hydrolase" evidence="2">
    <location>
        <begin position="11"/>
        <end position="167"/>
    </location>
</feature>
<dbReference type="AlphaFoldDB" id="A0A8H4L2V6"/>
<dbReference type="Pfam" id="PF00293">
    <property type="entry name" value="NUDIX"/>
    <property type="match status" value="1"/>
</dbReference>
<evidence type="ECO:0000313" key="4">
    <source>
        <dbReference type="Proteomes" id="UP000554235"/>
    </source>
</evidence>
<dbReference type="InterPro" id="IPR020084">
    <property type="entry name" value="NUDIX_hydrolase_CS"/>
</dbReference>
<dbReference type="PROSITE" id="PS00893">
    <property type="entry name" value="NUDIX_BOX"/>
    <property type="match status" value="1"/>
</dbReference>
<keyword evidence="4" id="KW-1185">Reference proteome</keyword>
<dbReference type="GO" id="GO:0006754">
    <property type="term" value="P:ATP biosynthetic process"/>
    <property type="evidence" value="ECO:0007669"/>
    <property type="project" value="TreeGrafter"/>
</dbReference>
<keyword evidence="1 3" id="KW-0378">Hydrolase</keyword>
<sequence length="185" mass="20212">MESSGKSLFFSDQFAISCGTVSVDVARSKVLLIHWRKTGEYLLPKGHKDVGEALEQTAKRETFEETGIPVELLPVDINTLATLPSTMRSKDRPRAVTEPIAVSQRVTKGGVLKIIFWYVAAADSTVAPQEGTQQEGEEFDTIWADFGHVSSTLSFDDDRRIAEKAVAIVSRGGGDGRDRILIEGS</sequence>
<dbReference type="PANTHER" id="PTHR21340">
    <property type="entry name" value="DIADENOSINE 5,5-P1,P4-TETRAPHOSPHATE PYROPHOSPHOHYDROLASE MUTT"/>
    <property type="match status" value="1"/>
</dbReference>
<gene>
    <name evidence="3" type="ORF">FALBO_11117</name>
</gene>
<dbReference type="InterPro" id="IPR051325">
    <property type="entry name" value="Nudix_hydrolase_domain"/>
</dbReference>
<dbReference type="EMBL" id="JAADYS010001595">
    <property type="protein sequence ID" value="KAF4462085.1"/>
    <property type="molecule type" value="Genomic_DNA"/>
</dbReference>
<comment type="caution">
    <text evidence="3">The sequence shown here is derived from an EMBL/GenBank/DDBJ whole genome shotgun (WGS) entry which is preliminary data.</text>
</comment>
<dbReference type="InterPro" id="IPR000086">
    <property type="entry name" value="NUDIX_hydrolase_dom"/>
</dbReference>